<dbReference type="InterPro" id="IPR012505">
    <property type="entry name" value="YbbR"/>
</dbReference>
<gene>
    <name evidence="1" type="ORF">GYA55_06910</name>
</gene>
<dbReference type="PANTHER" id="PTHR37804">
    <property type="entry name" value="CDAA REGULATORY PROTEIN CDAR"/>
    <property type="match status" value="1"/>
</dbReference>
<accession>A0A7X9FRB8</accession>
<dbReference type="AlphaFoldDB" id="A0A7X9FRB8"/>
<comment type="caution">
    <text evidence="1">The sequence shown here is derived from an EMBL/GenBank/DDBJ whole genome shotgun (WGS) entry which is preliminary data.</text>
</comment>
<sequence length="312" mass="34670">MNKLALKSLALVIALLIWWFVNGESNITVKTILVPVDFKDKPSSKIIVSDLNSQIKVILRGPGFMINKVEAAQPIFKVLIPPNVDNKYTAVLSKYDLGITPPVEVVKIDPDTIDVLFEKSESKEIEVNVPRVGSLNENIKIQSIRTIPEKVLVVGTESELKNLKKIDTEPLDLREFTLEHASRTLTKKLRLKLPGKFVSVPSGDQVDLEVELAAIEIERTFAAVPIEIRSVLSDSFAISPTRANVILAGQKKVIEGLRKDEIFPYVRILPGFDSRESVKIQVEVPRGITISRVDPVEVSLIDKKNAVKPGKK</sequence>
<protein>
    <recommendedName>
        <fullName evidence="3">YbbR-like domain-containing protein</fullName>
    </recommendedName>
</protein>
<evidence type="ECO:0000313" key="2">
    <source>
        <dbReference type="Proteomes" id="UP000524246"/>
    </source>
</evidence>
<name>A0A7X9FRB8_9DELT</name>
<dbReference type="Gene3D" id="2.170.120.30">
    <property type="match status" value="2"/>
</dbReference>
<dbReference type="Pfam" id="PF07949">
    <property type="entry name" value="YbbR"/>
    <property type="match status" value="1"/>
</dbReference>
<evidence type="ECO:0008006" key="3">
    <source>
        <dbReference type="Google" id="ProtNLM"/>
    </source>
</evidence>
<proteinExistence type="predicted"/>
<dbReference type="Gene3D" id="2.170.120.40">
    <property type="entry name" value="YbbR-like domain"/>
    <property type="match status" value="1"/>
</dbReference>
<dbReference type="PANTHER" id="PTHR37804:SF1">
    <property type="entry name" value="CDAA REGULATORY PROTEIN CDAR"/>
    <property type="match status" value="1"/>
</dbReference>
<dbReference type="InterPro" id="IPR053154">
    <property type="entry name" value="c-di-AMP_regulator"/>
</dbReference>
<dbReference type="Proteomes" id="UP000524246">
    <property type="component" value="Unassembled WGS sequence"/>
</dbReference>
<dbReference type="EMBL" id="JAAZON010000302">
    <property type="protein sequence ID" value="NMC62885.1"/>
    <property type="molecule type" value="Genomic_DNA"/>
</dbReference>
<organism evidence="1 2">
    <name type="scientific">SAR324 cluster bacterium</name>
    <dbReference type="NCBI Taxonomy" id="2024889"/>
    <lineage>
        <taxon>Bacteria</taxon>
        <taxon>Deltaproteobacteria</taxon>
        <taxon>SAR324 cluster</taxon>
    </lineage>
</organism>
<reference evidence="1 2" key="1">
    <citation type="journal article" date="2020" name="Biotechnol. Biofuels">
        <title>New insights from the biogas microbiome by comprehensive genome-resolved metagenomics of nearly 1600 species originating from multiple anaerobic digesters.</title>
        <authorList>
            <person name="Campanaro S."/>
            <person name="Treu L."/>
            <person name="Rodriguez-R L.M."/>
            <person name="Kovalovszki A."/>
            <person name="Ziels R.M."/>
            <person name="Maus I."/>
            <person name="Zhu X."/>
            <person name="Kougias P.G."/>
            <person name="Basile A."/>
            <person name="Luo G."/>
            <person name="Schluter A."/>
            <person name="Konstantinidis K.T."/>
            <person name="Angelidaki I."/>
        </authorList>
    </citation>
    <scope>NUCLEOTIDE SEQUENCE [LARGE SCALE GENOMIC DNA]</scope>
    <source>
        <strain evidence="1">AS27yjCOA_65</strain>
    </source>
</reference>
<evidence type="ECO:0000313" key="1">
    <source>
        <dbReference type="EMBL" id="NMC62885.1"/>
    </source>
</evidence>